<evidence type="ECO:0000313" key="1">
    <source>
        <dbReference type="EMBL" id="MCF3947550.1"/>
    </source>
</evidence>
<dbReference type="Gene3D" id="3.30.1330.40">
    <property type="entry name" value="RutC-like"/>
    <property type="match status" value="2"/>
</dbReference>
<dbReference type="CDD" id="cd06153">
    <property type="entry name" value="YjgF_YER057c_UK114_like_5"/>
    <property type="match status" value="1"/>
</dbReference>
<name>A0ABS9DXU1_9PROT</name>
<evidence type="ECO:0000313" key="2">
    <source>
        <dbReference type="Proteomes" id="UP001521209"/>
    </source>
</evidence>
<comment type="caution">
    <text evidence="1">The sequence shown here is derived from an EMBL/GenBank/DDBJ whole genome shotgun (WGS) entry which is preliminary data.</text>
</comment>
<protein>
    <submittedName>
        <fullName evidence="1">Uncharacterized protein</fullName>
    </submittedName>
</protein>
<dbReference type="SUPFAM" id="SSF55298">
    <property type="entry name" value="YjgF-like"/>
    <property type="match status" value="2"/>
</dbReference>
<organism evidence="1 2">
    <name type="scientific">Acidiphilium iwatense</name>
    <dbReference type="NCBI Taxonomy" id="768198"/>
    <lineage>
        <taxon>Bacteria</taxon>
        <taxon>Pseudomonadati</taxon>
        <taxon>Pseudomonadota</taxon>
        <taxon>Alphaproteobacteria</taxon>
        <taxon>Acetobacterales</taxon>
        <taxon>Acidocellaceae</taxon>
        <taxon>Acidiphilium</taxon>
    </lineage>
</organism>
<sequence length="406" mass="44638">MAATFWAPHLAAINHGSILSMDCSGRVITKSFKRSTGGSEHYIIVEPPADLGLTEQVACLERRYDETRQELGLPAGSAVFRRLFVSDAMNQIPLLRHSRLTADEDGSPVALSLIQQPPLSRTKLSLLAYHVSGAPDLSKCRLTSRHVVVEKNGLAHLWTTGLCPASDDKLVPATQQTRQMFDTLINTLDGLGGTLRNNCVRTWIYVKDVDVFYNDMVTSRRELFLEQGLSAETHFIASTGIEGACAHRFDIVTMDAYSILGLAPQQVSYLNDFDHLCPTKDYNVTFERGTRIAYADRAHLFISGTASIDSAGQVVHPGNVSRQFDRALDNVEALLRAGSAELSTLMHLIVYLRDPTDHPRIKAALSERLPGVPTIIVQGSVCRPEWLVEVEGMAIADNEDPALPGF</sequence>
<dbReference type="InterPro" id="IPR006175">
    <property type="entry name" value="YjgF/YER057c/UK114"/>
</dbReference>
<dbReference type="PANTHER" id="PTHR11803:SF39">
    <property type="entry name" value="2-IMINOBUTANOATE_2-IMINOPROPANOATE DEAMINASE"/>
    <property type="match status" value="1"/>
</dbReference>
<dbReference type="InterPro" id="IPR035959">
    <property type="entry name" value="RutC-like_sf"/>
</dbReference>
<accession>A0ABS9DXU1</accession>
<dbReference type="PANTHER" id="PTHR11803">
    <property type="entry name" value="2-IMINOBUTANOATE/2-IMINOPROPANOATE DEAMINASE RIDA"/>
    <property type="match status" value="1"/>
</dbReference>
<proteinExistence type="predicted"/>
<reference evidence="1 2" key="1">
    <citation type="submission" date="2022-01" db="EMBL/GenBank/DDBJ databases">
        <authorList>
            <person name="Won M."/>
            <person name="Kim S.-J."/>
            <person name="Kwon S.-W."/>
        </authorList>
    </citation>
    <scope>NUCLEOTIDE SEQUENCE [LARGE SCALE GENOMIC DNA]</scope>
    <source>
        <strain evidence="1 2">KCTC 23505</strain>
    </source>
</reference>
<keyword evidence="2" id="KW-1185">Reference proteome</keyword>
<dbReference type="RefSeq" id="WP_235704800.1">
    <property type="nucleotide sequence ID" value="NZ_JAKGBZ010000025.1"/>
</dbReference>
<dbReference type="Pfam" id="PF01042">
    <property type="entry name" value="Ribonuc_L-PSP"/>
    <property type="match status" value="1"/>
</dbReference>
<dbReference type="Proteomes" id="UP001521209">
    <property type="component" value="Unassembled WGS sequence"/>
</dbReference>
<dbReference type="EMBL" id="JAKGBZ010000025">
    <property type="protein sequence ID" value="MCF3947550.1"/>
    <property type="molecule type" value="Genomic_DNA"/>
</dbReference>
<gene>
    <name evidence="1" type="ORF">L2A60_12765</name>
</gene>